<dbReference type="InterPro" id="IPR034208">
    <property type="entry name" value="RBM45_RRM4"/>
</dbReference>
<evidence type="ECO:0000256" key="3">
    <source>
        <dbReference type="SAM" id="MobiDB-lite"/>
    </source>
</evidence>
<evidence type="ECO:0000259" key="4">
    <source>
        <dbReference type="PROSITE" id="PS50102"/>
    </source>
</evidence>
<dbReference type="STRING" id="400682.A0A1X7VTQ3"/>
<dbReference type="KEGG" id="aqu:100637989"/>
<dbReference type="PROSITE" id="PS50102">
    <property type="entry name" value="RRM"/>
    <property type="match status" value="4"/>
</dbReference>
<name>A0A1X7VTQ3_AMPQE</name>
<gene>
    <name evidence="5" type="primary">100637989</name>
</gene>
<dbReference type="eggNOG" id="ENOG502QTJ8">
    <property type="taxonomic scope" value="Eukaryota"/>
</dbReference>
<dbReference type="InterPro" id="IPR034206">
    <property type="entry name" value="RBM45_RRM2"/>
</dbReference>
<feature type="domain" description="RRM" evidence="4">
    <location>
        <begin position="298"/>
        <end position="376"/>
    </location>
</feature>
<dbReference type="InterPro" id="IPR035979">
    <property type="entry name" value="RBD_domain_sf"/>
</dbReference>
<dbReference type="PANTHER" id="PTHR48027">
    <property type="entry name" value="HETEROGENEOUS NUCLEAR RIBONUCLEOPROTEIN 87F-RELATED"/>
    <property type="match status" value="1"/>
</dbReference>
<dbReference type="Pfam" id="PF00076">
    <property type="entry name" value="RRM_1"/>
    <property type="match status" value="4"/>
</dbReference>
<dbReference type="InParanoid" id="A0A1X7VTQ3"/>
<feature type="region of interest" description="Disordered" evidence="3">
    <location>
        <begin position="34"/>
        <end position="62"/>
    </location>
</feature>
<dbReference type="Proteomes" id="UP000007879">
    <property type="component" value="Unassembled WGS sequence"/>
</dbReference>
<dbReference type="SUPFAM" id="SSF54928">
    <property type="entry name" value="RNA-binding domain, RBD"/>
    <property type="match status" value="2"/>
</dbReference>
<dbReference type="GO" id="GO:0003723">
    <property type="term" value="F:RNA binding"/>
    <property type="evidence" value="ECO:0007669"/>
    <property type="project" value="UniProtKB-UniRule"/>
</dbReference>
<reference evidence="5" key="2">
    <citation type="submission" date="2017-05" db="UniProtKB">
        <authorList>
            <consortium name="EnsemblMetazoa"/>
        </authorList>
    </citation>
    <scope>IDENTIFICATION</scope>
</reference>
<dbReference type="EnsemblMetazoa" id="Aqu2.1.43721_001">
    <property type="protein sequence ID" value="Aqu2.1.43721_001"/>
    <property type="gene ID" value="Aqu2.1.43721"/>
</dbReference>
<dbReference type="EnsemblMetazoa" id="XM_003382583.3">
    <property type="protein sequence ID" value="XP_003382631.1"/>
    <property type="gene ID" value="LOC100637989"/>
</dbReference>
<dbReference type="SMART" id="SM00360">
    <property type="entry name" value="RRM"/>
    <property type="match status" value="4"/>
</dbReference>
<dbReference type="InterPro" id="IPR052462">
    <property type="entry name" value="SLIRP/GR-RBP-like"/>
</dbReference>
<organism evidence="5">
    <name type="scientific">Amphimedon queenslandica</name>
    <name type="common">Sponge</name>
    <dbReference type="NCBI Taxonomy" id="400682"/>
    <lineage>
        <taxon>Eukaryota</taxon>
        <taxon>Metazoa</taxon>
        <taxon>Porifera</taxon>
        <taxon>Demospongiae</taxon>
        <taxon>Heteroscleromorpha</taxon>
        <taxon>Haplosclerida</taxon>
        <taxon>Niphatidae</taxon>
        <taxon>Amphimedon</taxon>
    </lineage>
</organism>
<dbReference type="CDD" id="cd12368">
    <property type="entry name" value="RRM3_RBM45"/>
    <property type="match status" value="1"/>
</dbReference>
<dbReference type="CDD" id="cd12369">
    <property type="entry name" value="RRM4_RBM45"/>
    <property type="match status" value="1"/>
</dbReference>
<proteinExistence type="predicted"/>
<feature type="domain" description="RRM" evidence="4">
    <location>
        <begin position="433"/>
        <end position="504"/>
    </location>
</feature>
<evidence type="ECO:0000256" key="2">
    <source>
        <dbReference type="PROSITE-ProRule" id="PRU00176"/>
    </source>
</evidence>
<dbReference type="CDD" id="cd12366">
    <property type="entry name" value="RRM1_RBM45"/>
    <property type="match status" value="1"/>
</dbReference>
<dbReference type="OrthoDB" id="78437at2759"/>
<dbReference type="OMA" id="MIPKTYT"/>
<feature type="region of interest" description="Disordered" evidence="3">
    <location>
        <begin position="1"/>
        <end position="20"/>
    </location>
</feature>
<feature type="domain" description="RRM" evidence="4">
    <location>
        <begin position="68"/>
        <end position="147"/>
    </location>
</feature>
<keyword evidence="6" id="KW-1185">Reference proteome</keyword>
<evidence type="ECO:0000313" key="5">
    <source>
        <dbReference type="EnsemblMetazoa" id="Aqu2.1.43721_001"/>
    </source>
</evidence>
<feature type="region of interest" description="Disordered" evidence="3">
    <location>
        <begin position="504"/>
        <end position="541"/>
    </location>
</feature>
<keyword evidence="1 2" id="KW-0694">RNA-binding</keyword>
<sequence length="541" mass="59351">MASYNAGTVAVPPPPPTTNTSLEAHQLAQQYQQNSQQTGSVIDPKTAGLSMEPGSSKKLINHDSPPFSRVFVVCSKGMKEEEVQEAFAVFGPIEDIWMVKDRMTKENKGICYVKFERASSAAASIEALDGKVIGSDPKPIKVMIASSKNTAIKADYNDESARTRLFVVCPKEYSEQDLKAKFEHFGDFDFCNIIRDKHTGENKGFGYVKFTRASTAAVAMENCDKAFKAVLAEPKSAKFARDAAAAAIRETQQRLKEAYPFSASPTHGSAPSEIFQTYGFGFEPTGGSGVKVEPGINNRLYVIVSPAVQEEQLTRLFDIIPGLDYCDLKCNHTTGESRGFAYITYNTINAAMYAKEKLNGFEYPPGCKLVVKYAEDPPNIRYGPPSPTFESSYHYHSPPHSPMRSPVRSVSPVRPLGFPRQRRNSLGSEHDGRVFFVCNPSPPSDQVLRSVFGRFGVLTDIWVIRGKNYGYAKFVTRQAAESAITALHGMEVFGVKLKVMLADPPPEEGGLRNKRQKTSAAGGPTSFPLGPPQPPAIFPNM</sequence>
<dbReference type="AlphaFoldDB" id="A0A1X7VTQ3"/>
<feature type="domain" description="RRM" evidence="4">
    <location>
        <begin position="163"/>
        <end position="234"/>
    </location>
</feature>
<reference evidence="6" key="1">
    <citation type="journal article" date="2010" name="Nature">
        <title>The Amphimedon queenslandica genome and the evolution of animal complexity.</title>
        <authorList>
            <person name="Srivastava M."/>
            <person name="Simakov O."/>
            <person name="Chapman J."/>
            <person name="Fahey B."/>
            <person name="Gauthier M.E."/>
            <person name="Mitros T."/>
            <person name="Richards G.S."/>
            <person name="Conaco C."/>
            <person name="Dacre M."/>
            <person name="Hellsten U."/>
            <person name="Larroux C."/>
            <person name="Putnam N.H."/>
            <person name="Stanke M."/>
            <person name="Adamska M."/>
            <person name="Darling A."/>
            <person name="Degnan S.M."/>
            <person name="Oakley T.H."/>
            <person name="Plachetzki D.C."/>
            <person name="Zhai Y."/>
            <person name="Adamski M."/>
            <person name="Calcino A."/>
            <person name="Cummins S.F."/>
            <person name="Goodstein D.M."/>
            <person name="Harris C."/>
            <person name="Jackson D.J."/>
            <person name="Leys S.P."/>
            <person name="Shu S."/>
            <person name="Woodcroft B.J."/>
            <person name="Vervoort M."/>
            <person name="Kosik K.S."/>
            <person name="Manning G."/>
            <person name="Degnan B.M."/>
            <person name="Rokhsar D.S."/>
        </authorList>
    </citation>
    <scope>NUCLEOTIDE SEQUENCE [LARGE SCALE GENOMIC DNA]</scope>
</reference>
<feature type="compositionally biased region" description="Pro residues" evidence="3">
    <location>
        <begin position="529"/>
        <end position="541"/>
    </location>
</feature>
<dbReference type="InterPro" id="IPR000504">
    <property type="entry name" value="RRM_dom"/>
</dbReference>
<dbReference type="Gene3D" id="3.30.70.330">
    <property type="match status" value="4"/>
</dbReference>
<dbReference type="InterPro" id="IPR012677">
    <property type="entry name" value="Nucleotide-bd_a/b_plait_sf"/>
</dbReference>
<evidence type="ECO:0000313" key="6">
    <source>
        <dbReference type="Proteomes" id="UP000007879"/>
    </source>
</evidence>
<protein>
    <recommendedName>
        <fullName evidence="4">RRM domain-containing protein</fullName>
    </recommendedName>
</protein>
<dbReference type="CDD" id="cd12367">
    <property type="entry name" value="RRM2_RBM45"/>
    <property type="match status" value="1"/>
</dbReference>
<dbReference type="InterPro" id="IPR034203">
    <property type="entry name" value="RBM45_RRM1"/>
</dbReference>
<evidence type="ECO:0000256" key="1">
    <source>
        <dbReference type="ARBA" id="ARBA00022884"/>
    </source>
</evidence>
<dbReference type="InterPro" id="IPR034207">
    <property type="entry name" value="RBM45_RRM3"/>
</dbReference>
<accession>A0A1X7VTQ3</accession>